<dbReference type="AlphaFoldDB" id="X1EVM2"/>
<evidence type="ECO:0000313" key="1">
    <source>
        <dbReference type="EMBL" id="GAH21224.1"/>
    </source>
</evidence>
<sequence length="30" mass="3633">QDSLETWDPVIEFEARQMKGKFLQESMLYL</sequence>
<comment type="caution">
    <text evidence="1">The sequence shown here is derived from an EMBL/GenBank/DDBJ whole genome shotgun (WGS) entry which is preliminary data.</text>
</comment>
<accession>X1EVM2</accession>
<gene>
    <name evidence="1" type="ORF">S01H4_66197</name>
</gene>
<proteinExistence type="predicted"/>
<reference evidence="1" key="1">
    <citation type="journal article" date="2014" name="Front. Microbiol.">
        <title>High frequency of phylogenetically diverse reductive dehalogenase-homologous genes in deep subseafloor sedimentary metagenomes.</title>
        <authorList>
            <person name="Kawai M."/>
            <person name="Futagami T."/>
            <person name="Toyoda A."/>
            <person name="Takaki Y."/>
            <person name="Nishi S."/>
            <person name="Hori S."/>
            <person name="Arai W."/>
            <person name="Tsubouchi T."/>
            <person name="Morono Y."/>
            <person name="Uchiyama I."/>
            <person name="Ito T."/>
            <person name="Fujiyama A."/>
            <person name="Inagaki F."/>
            <person name="Takami H."/>
        </authorList>
    </citation>
    <scope>NUCLEOTIDE SEQUENCE</scope>
    <source>
        <strain evidence="1">Expedition CK06-06</strain>
    </source>
</reference>
<name>X1EVM2_9ZZZZ</name>
<feature type="non-terminal residue" evidence="1">
    <location>
        <position position="1"/>
    </location>
</feature>
<dbReference type="EMBL" id="BART01040859">
    <property type="protein sequence ID" value="GAH21224.1"/>
    <property type="molecule type" value="Genomic_DNA"/>
</dbReference>
<protein>
    <submittedName>
        <fullName evidence="1">Uncharacterized protein</fullName>
    </submittedName>
</protein>
<organism evidence="1">
    <name type="scientific">marine sediment metagenome</name>
    <dbReference type="NCBI Taxonomy" id="412755"/>
    <lineage>
        <taxon>unclassified sequences</taxon>
        <taxon>metagenomes</taxon>
        <taxon>ecological metagenomes</taxon>
    </lineage>
</organism>